<proteinExistence type="predicted"/>
<sequence>MATCYELTSQKFKVTEPTTMYQHWSRMYGTQWESYMGINNLVKVVGSEQVMSFEPIKSSCNNIVTSSSNLETPYEGFGAVTVAKIKSPVRFQGGEFYDEDQIEVPDWCFDQFPKITDPPLLNCQGSGDNFTSSLYSVSKESLLSNSADSQNSSEDEYSNFQSGNMSFYDHFPQNHDELMKNDASIDEKPFEISFQRIKSGSPTKSPQLYGIGCATSSNNASRKSKRRIRWTEELHESFMMIVDHLGGPEKAKPKAILDMMKSNSLSLSHVKSHLQKCRSSERVHKALRERSGEGHRTDKVTELQLKIYMQIEESRQLQLEVRKSISQQLEMQRSLETLIEEHSKKLKVMQKEKTNERKSWTQREMTVPK</sequence>
<dbReference type="Proteomes" id="UP001177021">
    <property type="component" value="Unassembled WGS sequence"/>
</dbReference>
<dbReference type="EMBL" id="CASHSV030000615">
    <property type="protein sequence ID" value="CAJ2671332.1"/>
    <property type="molecule type" value="Genomic_DNA"/>
</dbReference>
<reference evidence="1" key="1">
    <citation type="submission" date="2023-10" db="EMBL/GenBank/DDBJ databases">
        <authorList>
            <person name="Rodriguez Cubillos JULIANA M."/>
            <person name="De Vega J."/>
        </authorList>
    </citation>
    <scope>NUCLEOTIDE SEQUENCE</scope>
</reference>
<protein>
    <submittedName>
        <fullName evidence="1">Uncharacterized protein</fullName>
    </submittedName>
</protein>
<comment type="caution">
    <text evidence="1">The sequence shown here is derived from an EMBL/GenBank/DDBJ whole genome shotgun (WGS) entry which is preliminary data.</text>
</comment>
<organism evidence="1 2">
    <name type="scientific">Trifolium pratense</name>
    <name type="common">Red clover</name>
    <dbReference type="NCBI Taxonomy" id="57577"/>
    <lineage>
        <taxon>Eukaryota</taxon>
        <taxon>Viridiplantae</taxon>
        <taxon>Streptophyta</taxon>
        <taxon>Embryophyta</taxon>
        <taxon>Tracheophyta</taxon>
        <taxon>Spermatophyta</taxon>
        <taxon>Magnoliopsida</taxon>
        <taxon>eudicotyledons</taxon>
        <taxon>Gunneridae</taxon>
        <taxon>Pentapetalae</taxon>
        <taxon>rosids</taxon>
        <taxon>fabids</taxon>
        <taxon>Fabales</taxon>
        <taxon>Fabaceae</taxon>
        <taxon>Papilionoideae</taxon>
        <taxon>50 kb inversion clade</taxon>
        <taxon>NPAAA clade</taxon>
        <taxon>Hologalegina</taxon>
        <taxon>IRL clade</taxon>
        <taxon>Trifolieae</taxon>
        <taxon>Trifolium</taxon>
    </lineage>
</organism>
<evidence type="ECO:0000313" key="1">
    <source>
        <dbReference type="EMBL" id="CAJ2671332.1"/>
    </source>
</evidence>
<keyword evidence="2" id="KW-1185">Reference proteome</keyword>
<name>A0ACB0LP52_TRIPR</name>
<accession>A0ACB0LP52</accession>
<gene>
    <name evidence="1" type="ORF">MILVUS5_LOCUS35189</name>
</gene>
<evidence type="ECO:0000313" key="2">
    <source>
        <dbReference type="Proteomes" id="UP001177021"/>
    </source>
</evidence>